<sequence length="564" mass="65143">MIKTRLELNLEIDKEELYWEQRARLNWLRYEDRNTSFFHNLASSRRRKNKIARLKDQNGSIKDTDEDLMRIATSYFKGRFASEGSRGAQKFFEGVQKMITIEMNRMLLDTFREDEVRRVVKEMGGNKAPSFDGFHAVFFQIFWAIVGKDVTSFCLRVLNREQQLNENRRKWKKGFFALKLDMSKAYDRVEWGFVTGMMRSMGFDDKWVELINHCISSVSYAVTINRSLSEPFQPEQGLRQGDPQEGWSYSRRTCLSGGPRVTNLFFADDYIIFGEANEDGCRIMKGFLDDYEKASGQKINLDKSQIFFSSNYSEETRELLTNYLGVRSVTSMEKYLGLPTMVGRKKNKAFQRLCDRLRTRIDGWESRILSQGGKDVFIKASKENGGLERLPAVREVDIDRWKPPQASWVKLNFDAAYKVQSNKSRSGFIIRNEKGEVMGSGITLHSNVLDAGLAEALACYQGLLFAKEMGLTKVEVEGDARVVIEKINQEENGRAHLDSIIADIKAFERFFHQISVKHVRREVNRVAHLIAREGYSRLENTFWMEDIPAMAKELVATEETSNVL</sequence>
<feature type="domain" description="Reverse transcriptase" evidence="1">
    <location>
        <begin position="170"/>
        <end position="326"/>
    </location>
</feature>
<dbReference type="InterPro" id="IPR012337">
    <property type="entry name" value="RNaseH-like_sf"/>
</dbReference>
<dbReference type="SUPFAM" id="SSF53098">
    <property type="entry name" value="Ribonuclease H-like"/>
    <property type="match status" value="1"/>
</dbReference>
<dbReference type="Pfam" id="PF00078">
    <property type="entry name" value="RVT_1"/>
    <property type="match status" value="1"/>
</dbReference>
<accession>A0ABM3AZU4</accession>
<proteinExistence type="predicted"/>
<name>A0ABM3AZU4_GOSHI</name>
<dbReference type="PANTHER" id="PTHR47074:SF61">
    <property type="entry name" value="RNASE H TYPE-1 DOMAIN-CONTAINING PROTEIN"/>
    <property type="match status" value="1"/>
</dbReference>
<evidence type="ECO:0000259" key="1">
    <source>
        <dbReference type="Pfam" id="PF00078"/>
    </source>
</evidence>
<dbReference type="InterPro" id="IPR002156">
    <property type="entry name" value="RNaseH_domain"/>
</dbReference>
<evidence type="ECO:0000313" key="3">
    <source>
        <dbReference type="Proteomes" id="UP000818029"/>
    </source>
</evidence>
<dbReference type="GeneID" id="121223239"/>
<gene>
    <name evidence="4" type="primary">LOC121223239</name>
</gene>
<reference evidence="3" key="1">
    <citation type="journal article" date="2020" name="Nat. Genet.">
        <title>Genomic diversifications of five Gossypium allopolyploid species and their impact on cotton improvement.</title>
        <authorList>
            <person name="Chen Z.J."/>
            <person name="Sreedasyam A."/>
            <person name="Ando A."/>
            <person name="Song Q."/>
            <person name="De Santiago L.M."/>
            <person name="Hulse-Kemp A.M."/>
            <person name="Ding M."/>
            <person name="Ye W."/>
            <person name="Kirkbride R.C."/>
            <person name="Jenkins J."/>
            <person name="Plott C."/>
            <person name="Lovell J."/>
            <person name="Lin Y.M."/>
            <person name="Vaughn R."/>
            <person name="Liu B."/>
            <person name="Simpson S."/>
            <person name="Scheffler B.E."/>
            <person name="Wen L."/>
            <person name="Saski C.A."/>
            <person name="Grover C.E."/>
            <person name="Hu G."/>
            <person name="Conover J.L."/>
            <person name="Carlson J.W."/>
            <person name="Shu S."/>
            <person name="Boston L.B."/>
            <person name="Williams M."/>
            <person name="Peterson D.G."/>
            <person name="McGee K."/>
            <person name="Jones D.C."/>
            <person name="Wendel J.F."/>
            <person name="Stelly D.M."/>
            <person name="Grimwood J."/>
            <person name="Schmutz J."/>
        </authorList>
    </citation>
    <scope>NUCLEOTIDE SEQUENCE [LARGE SCALE GENOMIC DNA]</scope>
    <source>
        <strain evidence="3">cv. TM-1</strain>
    </source>
</reference>
<dbReference type="CDD" id="cd06222">
    <property type="entry name" value="RNase_H_like"/>
    <property type="match status" value="1"/>
</dbReference>
<dbReference type="Proteomes" id="UP000818029">
    <property type="component" value="Chromosome D11"/>
</dbReference>
<dbReference type="RefSeq" id="XP_040960304.1">
    <property type="nucleotide sequence ID" value="XM_041104370.1"/>
</dbReference>
<dbReference type="InterPro" id="IPR000477">
    <property type="entry name" value="RT_dom"/>
</dbReference>
<reference evidence="4" key="2">
    <citation type="submission" date="2025-08" db="UniProtKB">
        <authorList>
            <consortium name="RefSeq"/>
        </authorList>
    </citation>
    <scope>IDENTIFICATION</scope>
</reference>
<organism evidence="3 4">
    <name type="scientific">Gossypium hirsutum</name>
    <name type="common">Upland cotton</name>
    <name type="synonym">Gossypium mexicanum</name>
    <dbReference type="NCBI Taxonomy" id="3635"/>
    <lineage>
        <taxon>Eukaryota</taxon>
        <taxon>Viridiplantae</taxon>
        <taxon>Streptophyta</taxon>
        <taxon>Embryophyta</taxon>
        <taxon>Tracheophyta</taxon>
        <taxon>Spermatophyta</taxon>
        <taxon>Magnoliopsida</taxon>
        <taxon>eudicotyledons</taxon>
        <taxon>Gunneridae</taxon>
        <taxon>Pentapetalae</taxon>
        <taxon>rosids</taxon>
        <taxon>malvids</taxon>
        <taxon>Malvales</taxon>
        <taxon>Malvaceae</taxon>
        <taxon>Malvoideae</taxon>
        <taxon>Gossypium</taxon>
    </lineage>
</organism>
<evidence type="ECO:0000259" key="2">
    <source>
        <dbReference type="Pfam" id="PF13456"/>
    </source>
</evidence>
<dbReference type="Pfam" id="PF13456">
    <property type="entry name" value="RVT_3"/>
    <property type="match status" value="1"/>
</dbReference>
<dbReference type="Gene3D" id="3.30.420.10">
    <property type="entry name" value="Ribonuclease H-like superfamily/Ribonuclease H"/>
    <property type="match status" value="1"/>
</dbReference>
<feature type="domain" description="RNase H type-1" evidence="2">
    <location>
        <begin position="412"/>
        <end position="533"/>
    </location>
</feature>
<protein>
    <recommendedName>
        <fullName evidence="5">Reverse transcriptase</fullName>
    </recommendedName>
</protein>
<dbReference type="InterPro" id="IPR036397">
    <property type="entry name" value="RNaseH_sf"/>
</dbReference>
<keyword evidence="3" id="KW-1185">Reference proteome</keyword>
<dbReference type="InterPro" id="IPR044730">
    <property type="entry name" value="RNase_H-like_dom_plant"/>
</dbReference>
<evidence type="ECO:0008006" key="5">
    <source>
        <dbReference type="Google" id="ProtNLM"/>
    </source>
</evidence>
<dbReference type="InterPro" id="IPR052929">
    <property type="entry name" value="RNase_H-like_EbsB-rel"/>
</dbReference>
<evidence type="ECO:0000313" key="4">
    <source>
        <dbReference type="RefSeq" id="XP_040960304.1"/>
    </source>
</evidence>
<dbReference type="PANTHER" id="PTHR47074">
    <property type="entry name" value="BNAC02G40300D PROTEIN"/>
    <property type="match status" value="1"/>
</dbReference>